<dbReference type="Proteomes" id="UP000297725">
    <property type="component" value="Unassembled WGS sequence"/>
</dbReference>
<dbReference type="GO" id="GO:0016298">
    <property type="term" value="F:lipase activity"/>
    <property type="evidence" value="ECO:0007669"/>
    <property type="project" value="InterPro"/>
</dbReference>
<keyword evidence="4" id="KW-1185">Reference proteome</keyword>
<reference evidence="3 5" key="1">
    <citation type="submission" date="2019-03" db="EMBL/GenBank/DDBJ databases">
        <title>Vagococcus sp. was isolated fron gut of Carduelis flavirostris.</title>
        <authorList>
            <person name="Ge Y."/>
        </authorList>
    </citation>
    <scope>NUCLEOTIDE SEQUENCE [LARGE SCALE GENOMIC DNA]</scope>
    <source>
        <strain evidence="3 5">CF-210</strain>
    </source>
</reference>
<feature type="domain" description="SGNH hydrolase-type esterase" evidence="1">
    <location>
        <begin position="6"/>
        <end position="173"/>
    </location>
</feature>
<dbReference type="Gene3D" id="3.40.50.1110">
    <property type="entry name" value="SGNH hydrolase"/>
    <property type="match status" value="1"/>
</dbReference>
<evidence type="ECO:0000259" key="1">
    <source>
        <dbReference type="Pfam" id="PF13472"/>
    </source>
</evidence>
<dbReference type="PANTHER" id="PTHR30383">
    <property type="entry name" value="THIOESTERASE 1/PROTEASE 1/LYSOPHOSPHOLIPASE L1"/>
    <property type="match status" value="1"/>
</dbReference>
<dbReference type="AlphaFoldDB" id="A0AAJ5EF12"/>
<accession>A0AAJ5EF12</accession>
<evidence type="ECO:0000313" key="3">
    <source>
        <dbReference type="EMBL" id="TFZ42513.1"/>
    </source>
</evidence>
<dbReference type="InterPro" id="IPR013830">
    <property type="entry name" value="SGNH_hydro"/>
</dbReference>
<dbReference type="GO" id="GO:0006629">
    <property type="term" value="P:lipid metabolic process"/>
    <property type="evidence" value="ECO:0007669"/>
    <property type="project" value="InterPro"/>
</dbReference>
<dbReference type="Pfam" id="PF13472">
    <property type="entry name" value="Lipase_GDSL_2"/>
    <property type="match status" value="1"/>
</dbReference>
<evidence type="ECO:0000313" key="4">
    <source>
        <dbReference type="Proteomes" id="UP000296883"/>
    </source>
</evidence>
<dbReference type="RefSeq" id="WP_135253873.1">
    <property type="nucleotide sequence ID" value="NZ_CP038865.1"/>
</dbReference>
<dbReference type="PROSITE" id="PS01098">
    <property type="entry name" value="LIPASE_GDSL_SER"/>
    <property type="match status" value="1"/>
</dbReference>
<reference evidence="2 4" key="2">
    <citation type="journal article" date="2020" name="Int. J. Syst. Evol. Microbiol.">
        <title>Vagococcus xieshaowenii sp. nov., isolated from snow finch (Montifringilla taczanowskii) cloacal content.</title>
        <authorList>
            <person name="Ge Y."/>
            <person name="Yang J."/>
            <person name="Lai X.H."/>
            <person name="Zhang G."/>
            <person name="Jin D."/>
            <person name="Lu S."/>
            <person name="Wang B."/>
            <person name="Huang Y."/>
            <person name="Huang Y."/>
            <person name="Ren Z."/>
            <person name="Zhang X."/>
            <person name="Xu J."/>
        </authorList>
    </citation>
    <scope>NUCLEOTIDE SEQUENCE [LARGE SCALE GENOMIC DNA]</scope>
    <source>
        <strain evidence="2">Personal::cf-49</strain>
        <strain evidence="4">personal::cf-49</strain>
    </source>
</reference>
<evidence type="ECO:0000313" key="2">
    <source>
        <dbReference type="EMBL" id="QCA28159.1"/>
    </source>
</evidence>
<evidence type="ECO:0000313" key="5">
    <source>
        <dbReference type="Proteomes" id="UP000297725"/>
    </source>
</evidence>
<sequence>MAKIILFGDSLTAGYNPEEMFTDELTRRVQDVFFDDHVINAGIPGDTAEQGLHRIEAHVLKYEPDIVTVFFGANDLARHRDVSLVEYIDNLSAIIKHITPGKVIMFSAPYVNQTMRCQDRPLTTIMTFVEAAQKLANNYQVPFVNLATIMMDDDRRDDWFQEDGLHFSSYGYEKLAQLFNQEIKKKRDVL</sequence>
<organism evidence="3 5">
    <name type="scientific">Vagococcus xieshaowenii</name>
    <dbReference type="NCBI Taxonomy" id="2562451"/>
    <lineage>
        <taxon>Bacteria</taxon>
        <taxon>Bacillati</taxon>
        <taxon>Bacillota</taxon>
        <taxon>Bacilli</taxon>
        <taxon>Lactobacillales</taxon>
        <taxon>Enterococcaceae</taxon>
        <taxon>Vagococcus</taxon>
    </lineage>
</organism>
<dbReference type="SUPFAM" id="SSF52266">
    <property type="entry name" value="SGNH hydrolase"/>
    <property type="match status" value="1"/>
</dbReference>
<protein>
    <submittedName>
        <fullName evidence="3">Esterase</fullName>
    </submittedName>
</protein>
<dbReference type="EMBL" id="CP038865">
    <property type="protein sequence ID" value="QCA28159.1"/>
    <property type="molecule type" value="Genomic_DNA"/>
</dbReference>
<gene>
    <name evidence="3" type="ORF">E4031_03025</name>
    <name evidence="2" type="ORF">E4Z98_02090</name>
</gene>
<dbReference type="InterPro" id="IPR051532">
    <property type="entry name" value="Ester_Hydrolysis_Enzymes"/>
</dbReference>
<proteinExistence type="predicted"/>
<name>A0AAJ5EF12_9ENTE</name>
<dbReference type="Proteomes" id="UP000296883">
    <property type="component" value="Chromosome"/>
</dbReference>
<dbReference type="EMBL" id="SRHU01000010">
    <property type="protein sequence ID" value="TFZ42513.1"/>
    <property type="molecule type" value="Genomic_DNA"/>
</dbReference>
<dbReference type="InterPro" id="IPR008265">
    <property type="entry name" value="Lipase_GDSL_AS"/>
</dbReference>
<dbReference type="InterPro" id="IPR036514">
    <property type="entry name" value="SGNH_hydro_sf"/>
</dbReference>